<dbReference type="Proteomes" id="UP000799640">
    <property type="component" value="Unassembled WGS sequence"/>
</dbReference>
<evidence type="ECO:0000313" key="2">
    <source>
        <dbReference type="EMBL" id="KAF2396128.1"/>
    </source>
</evidence>
<protein>
    <recommendedName>
        <fullName evidence="1">T6SS Phospholipase effector Tle1-like catalytic domain-containing protein</fullName>
    </recommendedName>
</protein>
<accession>A0A6G1HJ90</accession>
<feature type="domain" description="T6SS Phospholipase effector Tle1-like catalytic" evidence="1">
    <location>
        <begin position="7"/>
        <end position="308"/>
    </location>
</feature>
<dbReference type="PANTHER" id="PTHR33840:SF1">
    <property type="entry name" value="TLE1 PHOSPHOLIPASE DOMAIN-CONTAINING PROTEIN"/>
    <property type="match status" value="1"/>
</dbReference>
<dbReference type="AlphaFoldDB" id="A0A6G1HJ90"/>
<dbReference type="PANTHER" id="PTHR33840">
    <property type="match status" value="1"/>
</dbReference>
<reference evidence="2" key="1">
    <citation type="journal article" date="2020" name="Stud. Mycol.">
        <title>101 Dothideomycetes genomes: a test case for predicting lifestyles and emergence of pathogens.</title>
        <authorList>
            <person name="Haridas S."/>
            <person name="Albert R."/>
            <person name="Binder M."/>
            <person name="Bloem J."/>
            <person name="Labutti K."/>
            <person name="Salamov A."/>
            <person name="Andreopoulos B."/>
            <person name="Baker S."/>
            <person name="Barry K."/>
            <person name="Bills G."/>
            <person name="Bluhm B."/>
            <person name="Cannon C."/>
            <person name="Castanera R."/>
            <person name="Culley D."/>
            <person name="Daum C."/>
            <person name="Ezra D."/>
            <person name="Gonzalez J."/>
            <person name="Henrissat B."/>
            <person name="Kuo A."/>
            <person name="Liang C."/>
            <person name="Lipzen A."/>
            <person name="Lutzoni F."/>
            <person name="Magnuson J."/>
            <person name="Mondo S."/>
            <person name="Nolan M."/>
            <person name="Ohm R."/>
            <person name="Pangilinan J."/>
            <person name="Park H.-J."/>
            <person name="Ramirez L."/>
            <person name="Alfaro M."/>
            <person name="Sun H."/>
            <person name="Tritt A."/>
            <person name="Yoshinaga Y."/>
            <person name="Zwiers L.-H."/>
            <person name="Turgeon B."/>
            <person name="Goodwin S."/>
            <person name="Spatafora J."/>
            <person name="Crous P."/>
            <person name="Grigoriev I."/>
        </authorList>
    </citation>
    <scope>NUCLEOTIDE SEQUENCE</scope>
    <source>
        <strain evidence="2">CBS 262.69</strain>
    </source>
</reference>
<name>A0A6G1HJ90_9PEZI</name>
<gene>
    <name evidence="2" type="ORF">EJ06DRAFT_560083</name>
</gene>
<keyword evidence="3" id="KW-1185">Reference proteome</keyword>
<evidence type="ECO:0000313" key="3">
    <source>
        <dbReference type="Proteomes" id="UP000799640"/>
    </source>
</evidence>
<dbReference type="InterPro" id="IPR018712">
    <property type="entry name" value="Tle1-like_cat"/>
</dbReference>
<dbReference type="Pfam" id="PF09994">
    <property type="entry name" value="T6SS_Tle1-like_cat"/>
    <property type="match status" value="1"/>
</dbReference>
<dbReference type="SUPFAM" id="SSF53474">
    <property type="entry name" value="alpha/beta-Hydrolases"/>
    <property type="match status" value="1"/>
</dbReference>
<evidence type="ECO:0000259" key="1">
    <source>
        <dbReference type="Pfam" id="PF09994"/>
    </source>
</evidence>
<dbReference type="OrthoDB" id="3057168at2759"/>
<proteinExistence type="predicted"/>
<dbReference type="InterPro" id="IPR029058">
    <property type="entry name" value="AB_hydrolase_fold"/>
</dbReference>
<sequence length="480" mass="52972">MGSISKKKLIVCCDGTWMNATGSPSAKDIYDRPTDPILQTPSNVTRICRSLTKSDDDGIEQITFYQSGVGSGNIVNSAEGGLVGQGISENIRAAYLFIAANYNQQANDELYLVGFSRGSFTVRSIAAFISDVGLLTPAGMVHFYPIFQDWENQIMPGYKTNFPSRPFPPAPGKSARPNLFSEKAAYVAELHRLGFTTRDVKIKVVACFDTVGSLGIPRIGPFSTEHAVRGMDYAFVDTELPPAVEHAIHALALDEKRKPFAPTMWKLPNPLPGQSLLQVWFPGAHSDVGGSYPDTRSADLTLAWMVSQLERFLSFDEKVLQMQYQLPAKDKDPRPWGCGPIHNSSNPTYWAFGTDPRTPLDYNEYDHTTGKEYQPEIPLIETHEYAHASLRIRQGVPGKDIEDSGPYRPGSLSGWKLQGAAAAPLPSGATLTQVQEAQRNICWVKGEKKLKEAVLEETEWKLLQLVEPGCEVKFCCVVPK</sequence>
<dbReference type="EMBL" id="ML996708">
    <property type="protein sequence ID" value="KAF2396128.1"/>
    <property type="molecule type" value="Genomic_DNA"/>
</dbReference>
<organism evidence="2 3">
    <name type="scientific">Trichodelitschia bisporula</name>
    <dbReference type="NCBI Taxonomy" id="703511"/>
    <lineage>
        <taxon>Eukaryota</taxon>
        <taxon>Fungi</taxon>
        <taxon>Dikarya</taxon>
        <taxon>Ascomycota</taxon>
        <taxon>Pezizomycotina</taxon>
        <taxon>Dothideomycetes</taxon>
        <taxon>Dothideomycetes incertae sedis</taxon>
        <taxon>Phaeotrichales</taxon>
        <taxon>Phaeotrichaceae</taxon>
        <taxon>Trichodelitschia</taxon>
    </lineage>
</organism>